<keyword evidence="2 3" id="KW-0040">ANK repeat</keyword>
<accession>A0A6U7M031</accession>
<dbReference type="PANTHER" id="PTHR24171:SF8">
    <property type="entry name" value="BRCA1-ASSOCIATED RING DOMAIN PROTEIN 1"/>
    <property type="match status" value="1"/>
</dbReference>
<feature type="repeat" description="ANK" evidence="3">
    <location>
        <begin position="66"/>
        <end position="98"/>
    </location>
</feature>
<dbReference type="AlphaFoldDB" id="A0A6U7M031"/>
<feature type="repeat" description="ANK" evidence="3">
    <location>
        <begin position="132"/>
        <end position="164"/>
    </location>
</feature>
<feature type="repeat" description="ANK" evidence="3">
    <location>
        <begin position="242"/>
        <end position="274"/>
    </location>
</feature>
<dbReference type="SMART" id="SM00248">
    <property type="entry name" value="ANK"/>
    <property type="match status" value="10"/>
</dbReference>
<evidence type="ECO:0000256" key="1">
    <source>
        <dbReference type="ARBA" id="ARBA00022737"/>
    </source>
</evidence>
<feature type="repeat" description="ANK" evidence="3">
    <location>
        <begin position="33"/>
        <end position="65"/>
    </location>
</feature>
<feature type="repeat" description="ANK" evidence="3">
    <location>
        <begin position="308"/>
        <end position="340"/>
    </location>
</feature>
<dbReference type="InterPro" id="IPR002110">
    <property type="entry name" value="Ankyrin_rpt"/>
</dbReference>
<sequence length="471" mass="49832">MTDIWSALRSKDAAAVAAMLASGKADPNEVGAGEQQPLHLAAELDDTSCMAALLKNGAKLGAEDGQLRTPLLLACESAAFEAAQTLLDAGAPLSVVDKSDMTPMHWLAFHGSKEMLVKALAKGAEVDQTNYAMQTPLWFAITKGHTASALALLDAGARVDAVDDSKRTMLHIAMQFGGEGQEQGADSLALLQRLLKRATPELVNAADREKRTALHWAVGKNALPCVTALVAAGADVNAKDWSAHTPMHWAMPMDAVESTAVLLKAGAKVQCVDRDRRTPLHWASEKSAEKSLRLLLGAGAEVDAVDWGGYSALHSAARSGSIACIPILIEKGANPKLVANNGETPLDLAEDDETKKALSPPTESSDALRKRKRELSASSAMVEAMLPEKADAFYKVAAKGDLAAVRALCTTEAARNAAAQVAGVLASKVRVGQIHVSGRTMSVHVELRLDTSHAMHHLMFNDEGVGDWLID</sequence>
<protein>
    <submittedName>
        <fullName evidence="6">Uncharacterized protein</fullName>
    </submittedName>
</protein>
<organism evidence="6">
    <name type="scientific">Haptolina brevifila</name>
    <dbReference type="NCBI Taxonomy" id="156173"/>
    <lineage>
        <taxon>Eukaryota</taxon>
        <taxon>Haptista</taxon>
        <taxon>Haptophyta</taxon>
        <taxon>Prymnesiophyceae</taxon>
        <taxon>Prymnesiales</taxon>
        <taxon>Prymnesiaceae</taxon>
        <taxon>Haptolina</taxon>
    </lineage>
</organism>
<evidence type="ECO:0000313" key="5">
    <source>
        <dbReference type="EMBL" id="CAD9538672.1"/>
    </source>
</evidence>
<evidence type="ECO:0000313" key="6">
    <source>
        <dbReference type="EMBL" id="CAD9538675.1"/>
    </source>
</evidence>
<feature type="region of interest" description="Disordered" evidence="4">
    <location>
        <begin position="344"/>
        <end position="372"/>
    </location>
</feature>
<dbReference type="GO" id="GO:0085020">
    <property type="term" value="P:protein K6-linked ubiquitination"/>
    <property type="evidence" value="ECO:0007669"/>
    <property type="project" value="TreeGrafter"/>
</dbReference>
<dbReference type="InterPro" id="IPR036770">
    <property type="entry name" value="Ankyrin_rpt-contain_sf"/>
</dbReference>
<proteinExistence type="predicted"/>
<dbReference type="SUPFAM" id="SSF48403">
    <property type="entry name" value="Ankyrin repeat"/>
    <property type="match status" value="1"/>
</dbReference>
<dbReference type="Pfam" id="PF13637">
    <property type="entry name" value="Ank_4"/>
    <property type="match status" value="1"/>
</dbReference>
<gene>
    <name evidence="5" type="ORF">CBRE1094_LOCUS40687</name>
    <name evidence="6" type="ORF">CBRE1094_LOCUS40688</name>
</gene>
<evidence type="ECO:0000256" key="2">
    <source>
        <dbReference type="ARBA" id="ARBA00023043"/>
    </source>
</evidence>
<dbReference type="GO" id="GO:0004842">
    <property type="term" value="F:ubiquitin-protein transferase activity"/>
    <property type="evidence" value="ECO:0007669"/>
    <property type="project" value="TreeGrafter"/>
</dbReference>
<dbReference type="Gene3D" id="1.25.40.20">
    <property type="entry name" value="Ankyrin repeat-containing domain"/>
    <property type="match status" value="4"/>
</dbReference>
<keyword evidence="1" id="KW-0677">Repeat</keyword>
<dbReference type="PANTHER" id="PTHR24171">
    <property type="entry name" value="ANKYRIN REPEAT DOMAIN-CONTAINING PROTEIN 39-RELATED"/>
    <property type="match status" value="1"/>
</dbReference>
<evidence type="ECO:0000256" key="3">
    <source>
        <dbReference type="PROSITE-ProRule" id="PRU00023"/>
    </source>
</evidence>
<feature type="repeat" description="ANK" evidence="3">
    <location>
        <begin position="275"/>
        <end position="307"/>
    </location>
</feature>
<reference evidence="6" key="1">
    <citation type="submission" date="2021-01" db="EMBL/GenBank/DDBJ databases">
        <authorList>
            <person name="Corre E."/>
            <person name="Pelletier E."/>
            <person name="Niang G."/>
            <person name="Scheremetjew M."/>
            <person name="Finn R."/>
            <person name="Kale V."/>
            <person name="Holt S."/>
            <person name="Cochrane G."/>
            <person name="Meng A."/>
            <person name="Brown T."/>
            <person name="Cohen L."/>
        </authorList>
    </citation>
    <scope>NUCLEOTIDE SEQUENCE</scope>
    <source>
        <strain evidence="6">UTEX LB 985</strain>
    </source>
</reference>
<name>A0A6U7M031_9EUKA</name>
<dbReference type="Pfam" id="PF12796">
    <property type="entry name" value="Ank_2"/>
    <property type="match status" value="3"/>
</dbReference>
<dbReference type="EMBL" id="HBGU01074664">
    <property type="protein sequence ID" value="CAD9538672.1"/>
    <property type="molecule type" value="Transcribed_RNA"/>
</dbReference>
<dbReference type="PROSITE" id="PS50088">
    <property type="entry name" value="ANK_REPEAT"/>
    <property type="match status" value="7"/>
</dbReference>
<feature type="repeat" description="ANK" evidence="3">
    <location>
        <begin position="209"/>
        <end position="241"/>
    </location>
</feature>
<dbReference type="PROSITE" id="PS50297">
    <property type="entry name" value="ANK_REP_REGION"/>
    <property type="match status" value="3"/>
</dbReference>
<dbReference type="EMBL" id="HBGU01074665">
    <property type="protein sequence ID" value="CAD9538675.1"/>
    <property type="molecule type" value="Transcribed_RNA"/>
</dbReference>
<evidence type="ECO:0000256" key="4">
    <source>
        <dbReference type="SAM" id="MobiDB-lite"/>
    </source>
</evidence>